<dbReference type="AlphaFoldDB" id="A0A240UDM6"/>
<evidence type="ECO:0000313" key="2">
    <source>
        <dbReference type="Proteomes" id="UP000194440"/>
    </source>
</evidence>
<dbReference type="KEGG" id="acip:CBP36_09895"/>
<proteinExistence type="predicted"/>
<dbReference type="Gene3D" id="3.20.20.410">
    <property type="entry name" value="Protein of unknown function UPF0759"/>
    <property type="match status" value="1"/>
</dbReference>
<dbReference type="InterPro" id="IPR036520">
    <property type="entry name" value="UPF0759_sf"/>
</dbReference>
<accession>A0A240UDM6</accession>
<evidence type="ECO:0000313" key="1">
    <source>
        <dbReference type="EMBL" id="ART59120.1"/>
    </source>
</evidence>
<gene>
    <name evidence="1" type="ORF">CBP36_09895</name>
</gene>
<keyword evidence="2" id="KW-1185">Reference proteome</keyword>
<reference evidence="1" key="1">
    <citation type="submission" date="2017-05" db="EMBL/GenBank/DDBJ databases">
        <title>Polyphasic characterization of four soil-derived phenanthrene-degrading Acidovorax strains and proposal of Acidovorax phenanthrenivorans sp. nov.</title>
        <authorList>
            <person name="Singleton D."/>
            <person name="Lee J."/>
            <person name="Dickey A.N."/>
            <person name="Stroud A."/>
            <person name="Scholl E.H."/>
            <person name="Wright F.A."/>
            <person name="Aitken M.D."/>
        </authorList>
    </citation>
    <scope>NUCLEOTIDE SEQUENCE</scope>
    <source>
        <strain evidence="1">P4</strain>
    </source>
</reference>
<name>A0A240UDM6_9BURK</name>
<dbReference type="PANTHER" id="PTHR30348:SF13">
    <property type="entry name" value="UPF0759 PROTEIN YUNF"/>
    <property type="match status" value="1"/>
</dbReference>
<dbReference type="EMBL" id="CP021366">
    <property type="protein sequence ID" value="ART59120.1"/>
    <property type="molecule type" value="Genomic_DNA"/>
</dbReference>
<dbReference type="KEGG" id="acis:CBP35_09030"/>
<dbReference type="PANTHER" id="PTHR30348">
    <property type="entry name" value="UNCHARACTERIZED PROTEIN YECE"/>
    <property type="match status" value="1"/>
</dbReference>
<dbReference type="RefSeq" id="WP_086927300.1">
    <property type="nucleotide sequence ID" value="NZ_CP021362.1"/>
</dbReference>
<organism evidence="1 2">
    <name type="scientific">Acidovorax carolinensis</name>
    <dbReference type="NCBI Taxonomy" id="553814"/>
    <lineage>
        <taxon>Bacteria</taxon>
        <taxon>Pseudomonadati</taxon>
        <taxon>Pseudomonadota</taxon>
        <taxon>Betaproteobacteria</taxon>
        <taxon>Burkholderiales</taxon>
        <taxon>Comamonadaceae</taxon>
        <taxon>Acidovorax</taxon>
    </lineage>
</organism>
<dbReference type="InterPro" id="IPR002763">
    <property type="entry name" value="DUF72"/>
</dbReference>
<sequence length="297" mass="33722">MTLLVGTASWTDKTLLESGRFYPESAKSPEARLRFYASQFNLVEVDTSYYAIPSVTTAQHWAERTPPGFVFNVKAFSLFTGQWTSTDVLPKDIKLALGAGRRMVYKDMAMELREELWRRFAACLVPLRVNNKLGLVHFQFSPRVFRHKAAIEHIEHCLEHLPGHTLSIEFRNPSWWENAETTAETLAMLRKLGMVHTIVDGPQGSPHSVPAIWETTHPNHALLRLHGRNAQAYGMPAKTAAERFDYAYTADELQALAQRFNPIARSVKYAHSVFNNCMEDKSQLNAKAFRALLMGMN</sequence>
<protein>
    <recommendedName>
        <fullName evidence="3">DUF72 domain-containing protein</fullName>
    </recommendedName>
</protein>
<dbReference type="SUPFAM" id="SSF117396">
    <property type="entry name" value="TM1631-like"/>
    <property type="match status" value="1"/>
</dbReference>
<dbReference type="OrthoDB" id="9780310at2"/>
<dbReference type="Proteomes" id="UP000194440">
    <property type="component" value="Chromosome"/>
</dbReference>
<evidence type="ECO:0008006" key="3">
    <source>
        <dbReference type="Google" id="ProtNLM"/>
    </source>
</evidence>
<dbReference type="Pfam" id="PF01904">
    <property type="entry name" value="DUF72"/>
    <property type="match status" value="1"/>
</dbReference>